<evidence type="ECO:0000313" key="1">
    <source>
        <dbReference type="EMBL" id="WOZ79993.1"/>
    </source>
</evidence>
<name>A0ABZ0MWU3_9ENTR</name>
<protein>
    <submittedName>
        <fullName evidence="1">Uncharacterized protein</fullName>
    </submittedName>
</protein>
<proteinExistence type="predicted"/>
<organism evidence="1 2">
    <name type="scientific">Kosakonia sacchari</name>
    <dbReference type="NCBI Taxonomy" id="1158459"/>
    <lineage>
        <taxon>Bacteria</taxon>
        <taxon>Pseudomonadati</taxon>
        <taxon>Pseudomonadota</taxon>
        <taxon>Gammaproteobacteria</taxon>
        <taxon>Enterobacterales</taxon>
        <taxon>Enterobacteriaceae</taxon>
        <taxon>Kosakonia</taxon>
    </lineage>
</organism>
<dbReference type="Proteomes" id="UP001302368">
    <property type="component" value="Plasmid pKS2022"/>
</dbReference>
<dbReference type="EMBL" id="CP137745">
    <property type="protein sequence ID" value="WOZ79993.1"/>
    <property type="molecule type" value="Genomic_DNA"/>
</dbReference>
<accession>A0ABZ0MWU3</accession>
<keyword evidence="2" id="KW-1185">Reference proteome</keyword>
<keyword evidence="1" id="KW-0614">Plasmid</keyword>
<dbReference type="RefSeq" id="WP_305737715.1">
    <property type="nucleotide sequence ID" value="NZ_CP137745.1"/>
</dbReference>
<gene>
    <name evidence="1" type="ORF">Q8Y70_23860</name>
</gene>
<evidence type="ECO:0000313" key="2">
    <source>
        <dbReference type="Proteomes" id="UP001302368"/>
    </source>
</evidence>
<reference evidence="1 2" key="1">
    <citation type="submission" date="2023-10" db="EMBL/GenBank/DDBJ databases">
        <title>Genome sequencing of the isolated polysaccharide-producing bacterium Kosakonia sacchari KS2022.</title>
        <authorList>
            <person name="Yi X."/>
        </authorList>
    </citation>
    <scope>NUCLEOTIDE SEQUENCE [LARGE SCALE GENOMIC DNA]</scope>
    <source>
        <strain evidence="1 2">KS2022</strain>
        <plasmid evidence="1 2">pKS2022</plasmid>
    </source>
</reference>
<geneLocation type="plasmid" evidence="1 2">
    <name>pKS2022</name>
</geneLocation>
<sequence length="104" mass="11716">MYQETINSLKSIETTATHIKKLGVILNKTEDSKLKTLIQNTLTLLQKAHANPNVKGKSTPGNLYNATQPPIKALIQYCEQFIEIKKPEWQVLAERNGWTPPTAE</sequence>